<keyword evidence="2 3" id="KW-0040">ANK repeat</keyword>
<dbReference type="InterPro" id="IPR002110">
    <property type="entry name" value="Ankyrin_rpt"/>
</dbReference>
<reference evidence="5 6" key="1">
    <citation type="submission" date="2024-01" db="EMBL/GenBank/DDBJ databases">
        <title>The genome of the rayed Mediterranean limpet Patella caerulea (Linnaeus, 1758).</title>
        <authorList>
            <person name="Anh-Thu Weber A."/>
            <person name="Halstead-Nussloch G."/>
        </authorList>
    </citation>
    <scope>NUCLEOTIDE SEQUENCE [LARGE SCALE GENOMIC DNA]</scope>
    <source>
        <strain evidence="5">AATW-2023a</strain>
        <tissue evidence="5">Whole specimen</tissue>
    </source>
</reference>
<organism evidence="5 6">
    <name type="scientific">Patella caerulea</name>
    <name type="common">Rayed Mediterranean limpet</name>
    <dbReference type="NCBI Taxonomy" id="87958"/>
    <lineage>
        <taxon>Eukaryota</taxon>
        <taxon>Metazoa</taxon>
        <taxon>Spiralia</taxon>
        <taxon>Lophotrochozoa</taxon>
        <taxon>Mollusca</taxon>
        <taxon>Gastropoda</taxon>
        <taxon>Patellogastropoda</taxon>
        <taxon>Patelloidea</taxon>
        <taxon>Patellidae</taxon>
        <taxon>Patella</taxon>
    </lineage>
</organism>
<comment type="caution">
    <text evidence="5">The sequence shown here is derived from an EMBL/GenBank/DDBJ whole genome shotgun (WGS) entry which is preliminary data.</text>
</comment>
<dbReference type="PROSITE" id="PS50088">
    <property type="entry name" value="ANK_REPEAT"/>
    <property type="match status" value="3"/>
</dbReference>
<accession>A0AAN8JCB1</accession>
<sequence length="424" mass="47321">MPSKTTKEGNAPTPRLYEAQFNDLHSNCLEGSVEDIKNFFKKGNRIKHYDSGLTPLHVVVLSGRKDAPEIIDILLEQGVDIDAVTTGEEKTALHLVTENGEFPPAFNIVVKLLECEADTTLRDRKLRTAYDLALARDNDVLAAALDGTMETEELKQFYYKKMAETYGPYLIQAVIDSDEDSIRRNIDFHADPNTLNRHGAGAIHYAITHCKLPTQRTLQMLVDAGADVNLKDHENDTALNLAIKTERLKKEGTMTNVVSSLLKWGADQTVKDLDGRDAYDSASKRGYKDIMALLKSKPASRREDSFIAQTPIPETPRRTPVEHPTARVANKSPKKSPTKNSNQSDSSKQNANSPVKQQSESSSKSDNKPENKPENGNQQKDDKRNGSAKQTDLEKKQDENDKDKDNKEDKDSEDKKKSKSCVIL</sequence>
<feature type="compositionally biased region" description="Low complexity" evidence="4">
    <location>
        <begin position="338"/>
        <end position="353"/>
    </location>
</feature>
<keyword evidence="1" id="KW-0677">Repeat</keyword>
<proteinExistence type="predicted"/>
<evidence type="ECO:0000313" key="5">
    <source>
        <dbReference type="EMBL" id="KAK6175306.1"/>
    </source>
</evidence>
<name>A0AAN8JCB1_PATCE</name>
<evidence type="ECO:0000256" key="2">
    <source>
        <dbReference type="ARBA" id="ARBA00023043"/>
    </source>
</evidence>
<feature type="repeat" description="ANK" evidence="3">
    <location>
        <begin position="198"/>
        <end position="233"/>
    </location>
</feature>
<evidence type="ECO:0000313" key="6">
    <source>
        <dbReference type="Proteomes" id="UP001347796"/>
    </source>
</evidence>
<evidence type="ECO:0000256" key="4">
    <source>
        <dbReference type="SAM" id="MobiDB-lite"/>
    </source>
</evidence>
<dbReference type="SUPFAM" id="SSF48403">
    <property type="entry name" value="Ankyrin repeat"/>
    <property type="match status" value="1"/>
</dbReference>
<dbReference type="PROSITE" id="PS50297">
    <property type="entry name" value="ANK_REP_REGION"/>
    <property type="match status" value="2"/>
</dbReference>
<dbReference type="PANTHER" id="PTHR24171">
    <property type="entry name" value="ANKYRIN REPEAT DOMAIN-CONTAINING PROTEIN 39-RELATED"/>
    <property type="match status" value="1"/>
</dbReference>
<feature type="repeat" description="ANK" evidence="3">
    <location>
        <begin position="51"/>
        <end position="86"/>
    </location>
</feature>
<feature type="compositionally biased region" description="Basic and acidic residues" evidence="4">
    <location>
        <begin position="363"/>
        <end position="416"/>
    </location>
</feature>
<gene>
    <name evidence="5" type="ORF">SNE40_013795</name>
</gene>
<evidence type="ECO:0000256" key="3">
    <source>
        <dbReference type="PROSITE-ProRule" id="PRU00023"/>
    </source>
</evidence>
<dbReference type="InterPro" id="IPR036770">
    <property type="entry name" value="Ankyrin_rpt-contain_sf"/>
</dbReference>
<dbReference type="Pfam" id="PF12796">
    <property type="entry name" value="Ank_2"/>
    <property type="match status" value="2"/>
</dbReference>
<evidence type="ECO:0000256" key="1">
    <source>
        <dbReference type="ARBA" id="ARBA00022737"/>
    </source>
</evidence>
<feature type="compositionally biased region" description="Basic and acidic residues" evidence="4">
    <location>
        <begin position="315"/>
        <end position="325"/>
    </location>
</feature>
<dbReference type="EMBL" id="JAZGQO010000010">
    <property type="protein sequence ID" value="KAK6175306.1"/>
    <property type="molecule type" value="Genomic_DNA"/>
</dbReference>
<protein>
    <submittedName>
        <fullName evidence="5">Uncharacterized protein</fullName>
    </submittedName>
</protein>
<dbReference type="PRINTS" id="PR01415">
    <property type="entry name" value="ANKYRIN"/>
</dbReference>
<dbReference type="SMART" id="SM00248">
    <property type="entry name" value="ANK"/>
    <property type="match status" value="5"/>
</dbReference>
<keyword evidence="6" id="KW-1185">Reference proteome</keyword>
<dbReference type="AlphaFoldDB" id="A0AAN8JCB1"/>
<dbReference type="Proteomes" id="UP001347796">
    <property type="component" value="Unassembled WGS sequence"/>
</dbReference>
<dbReference type="Gene3D" id="1.25.40.20">
    <property type="entry name" value="Ankyrin repeat-containing domain"/>
    <property type="match status" value="2"/>
</dbReference>
<feature type="repeat" description="ANK" evidence="3">
    <location>
        <begin position="88"/>
        <end position="124"/>
    </location>
</feature>
<feature type="region of interest" description="Disordered" evidence="4">
    <location>
        <begin position="298"/>
        <end position="424"/>
    </location>
</feature>